<evidence type="ECO:0000256" key="6">
    <source>
        <dbReference type="RuleBase" id="RU363076"/>
    </source>
</evidence>
<dbReference type="Pfam" id="PF02104">
    <property type="entry name" value="SURF1"/>
    <property type="match status" value="1"/>
</dbReference>
<name>S5TKS2_9CORY</name>
<protein>
    <recommendedName>
        <fullName evidence="6">SURF1-like protein</fullName>
    </recommendedName>
</protein>
<dbReference type="STRING" id="1224163.B841_09150"/>
<feature type="transmembrane region" description="Helical" evidence="6">
    <location>
        <begin position="230"/>
        <end position="250"/>
    </location>
</feature>
<dbReference type="PANTHER" id="PTHR23427">
    <property type="entry name" value="SURFEIT LOCUS PROTEIN"/>
    <property type="match status" value="1"/>
</dbReference>
<accession>S5TKS2</accession>
<dbReference type="AlphaFoldDB" id="S5TKS2"/>
<dbReference type="PANTHER" id="PTHR23427:SF2">
    <property type="entry name" value="SURFEIT LOCUS PROTEIN 1"/>
    <property type="match status" value="1"/>
</dbReference>
<dbReference type="PATRIC" id="fig|1224163.3.peg.1840"/>
<gene>
    <name evidence="8" type="ORF">B841_09150</name>
</gene>
<sequence>MEKRYGTGRGKKRSAGWKQFLKPNWFILAALILALSYFAFTALAPWQLNKDDDIVARNEQIEAAYDRDPVPVTEVMDGTGAISDEQEWTRVVLQGRYLPDDEVLLRMRPVDKNPAFQSLTPFELSSGEQILVHRGWAPTGDGVTVPEIEPAPTGTVSLVGMVRQGEQVSATRAPLQEQGYQQVYSISTEQIGELTGTDLAEDYVQLSDGEPGVLYAMPVPKLDRGSHLSYGFQWIAIGIMGPLGLMYLVYAEIKERRKVDDEKDEISEDAASSPAGDPDPGAGVGAGVDEDAWLADDPDGMTRQVVRSRNVRDRYGDAKPDFYGRLGKRDRERF</sequence>
<dbReference type="HOGENOM" id="CLU_047737_0_0_11"/>
<evidence type="ECO:0000256" key="5">
    <source>
        <dbReference type="ARBA" id="ARBA00023136"/>
    </source>
</evidence>
<feature type="compositionally biased region" description="Acidic residues" evidence="7">
    <location>
        <begin position="288"/>
        <end position="299"/>
    </location>
</feature>
<evidence type="ECO:0000313" key="8">
    <source>
        <dbReference type="EMBL" id="AGS35303.1"/>
    </source>
</evidence>
<feature type="compositionally biased region" description="Low complexity" evidence="7">
    <location>
        <begin position="269"/>
        <end position="281"/>
    </location>
</feature>
<dbReference type="KEGG" id="cmd:B841_09150"/>
<keyword evidence="5 6" id="KW-0472">Membrane</keyword>
<dbReference type="CDD" id="cd06662">
    <property type="entry name" value="SURF1"/>
    <property type="match status" value="1"/>
</dbReference>
<feature type="compositionally biased region" description="Basic and acidic residues" evidence="7">
    <location>
        <begin position="310"/>
        <end position="334"/>
    </location>
</feature>
<keyword evidence="9" id="KW-1185">Reference proteome</keyword>
<dbReference type="GO" id="GO:0005886">
    <property type="term" value="C:plasma membrane"/>
    <property type="evidence" value="ECO:0007669"/>
    <property type="project" value="UniProtKB-SubCell"/>
</dbReference>
<keyword evidence="3 6" id="KW-0812">Transmembrane</keyword>
<dbReference type="PROSITE" id="PS50895">
    <property type="entry name" value="SURF1"/>
    <property type="match status" value="1"/>
</dbReference>
<comment type="subcellular location">
    <subcellularLocation>
        <location evidence="6">Cell membrane</location>
        <topology evidence="6">Multi-pass membrane protein</topology>
    </subcellularLocation>
    <subcellularLocation>
        <location evidence="1">Membrane</location>
    </subcellularLocation>
</comment>
<reference evidence="8 9" key="1">
    <citation type="submission" date="2012-11" db="EMBL/GenBank/DDBJ databases">
        <title>The complete genome sequence of Corynebacterium maris Coryn-1 (=DSM 45190).</title>
        <authorList>
            <person name="Schaffert L."/>
            <person name="Albersmeier A."/>
            <person name="Kalinowski J."/>
            <person name="Ruckert C."/>
        </authorList>
    </citation>
    <scope>NUCLEOTIDE SEQUENCE [LARGE SCALE GENOMIC DNA]</scope>
    <source>
        <strain evidence="9">Coryn-1</strain>
    </source>
</reference>
<evidence type="ECO:0000256" key="4">
    <source>
        <dbReference type="ARBA" id="ARBA00022989"/>
    </source>
</evidence>
<evidence type="ECO:0000256" key="1">
    <source>
        <dbReference type="ARBA" id="ARBA00004370"/>
    </source>
</evidence>
<keyword evidence="6" id="KW-1003">Cell membrane</keyword>
<dbReference type="EMBL" id="CP003924">
    <property type="protein sequence ID" value="AGS35303.1"/>
    <property type="molecule type" value="Genomic_DNA"/>
</dbReference>
<evidence type="ECO:0000313" key="9">
    <source>
        <dbReference type="Proteomes" id="UP000015388"/>
    </source>
</evidence>
<dbReference type="InterPro" id="IPR002994">
    <property type="entry name" value="Surf1/Shy1"/>
</dbReference>
<feature type="transmembrane region" description="Helical" evidence="6">
    <location>
        <begin position="21"/>
        <end position="40"/>
    </location>
</feature>
<evidence type="ECO:0000256" key="3">
    <source>
        <dbReference type="ARBA" id="ARBA00022692"/>
    </source>
</evidence>
<organism evidence="8 9">
    <name type="scientific">Corynebacterium maris DSM 45190</name>
    <dbReference type="NCBI Taxonomy" id="1224163"/>
    <lineage>
        <taxon>Bacteria</taxon>
        <taxon>Bacillati</taxon>
        <taxon>Actinomycetota</taxon>
        <taxon>Actinomycetes</taxon>
        <taxon>Mycobacteriales</taxon>
        <taxon>Corynebacteriaceae</taxon>
        <taxon>Corynebacterium</taxon>
    </lineage>
</organism>
<evidence type="ECO:0000256" key="2">
    <source>
        <dbReference type="ARBA" id="ARBA00007165"/>
    </source>
</evidence>
<keyword evidence="4 6" id="KW-1133">Transmembrane helix</keyword>
<proteinExistence type="inferred from homology"/>
<evidence type="ECO:0000256" key="7">
    <source>
        <dbReference type="SAM" id="MobiDB-lite"/>
    </source>
</evidence>
<comment type="similarity">
    <text evidence="2 6">Belongs to the SURF1 family.</text>
</comment>
<dbReference type="eggNOG" id="COG3346">
    <property type="taxonomic scope" value="Bacteria"/>
</dbReference>
<feature type="region of interest" description="Disordered" evidence="7">
    <location>
        <begin position="259"/>
        <end position="334"/>
    </location>
</feature>
<dbReference type="InterPro" id="IPR045214">
    <property type="entry name" value="Surf1/Surf4"/>
</dbReference>
<dbReference type="Proteomes" id="UP000015388">
    <property type="component" value="Chromosome"/>
</dbReference>